<sequence length="72" mass="8357">MSSWKLHELMQNRYIITSFAVKTRFFPTEYMSPVCLTSLTVLETGFPALSLYGEVVFHHVETVGIWDETWPS</sequence>
<reference evidence="1 2" key="1">
    <citation type="journal article" date="2023" name="Science">
        <title>Complex scaffold remodeling in plant triterpene biosynthesis.</title>
        <authorList>
            <person name="De La Pena R."/>
            <person name="Hodgson H."/>
            <person name="Liu J.C."/>
            <person name="Stephenson M.J."/>
            <person name="Martin A.C."/>
            <person name="Owen C."/>
            <person name="Harkess A."/>
            <person name="Leebens-Mack J."/>
            <person name="Jimenez L.E."/>
            <person name="Osbourn A."/>
            <person name="Sattely E.S."/>
        </authorList>
    </citation>
    <scope>NUCLEOTIDE SEQUENCE [LARGE SCALE GENOMIC DNA]</scope>
    <source>
        <strain evidence="2">cv. JPN11</strain>
        <tissue evidence="1">Leaf</tissue>
    </source>
</reference>
<gene>
    <name evidence="1" type="ORF">OWV82_000786</name>
</gene>
<evidence type="ECO:0000313" key="1">
    <source>
        <dbReference type="EMBL" id="KAJ4727735.1"/>
    </source>
</evidence>
<organism evidence="1 2">
    <name type="scientific">Melia azedarach</name>
    <name type="common">Chinaberry tree</name>
    <dbReference type="NCBI Taxonomy" id="155640"/>
    <lineage>
        <taxon>Eukaryota</taxon>
        <taxon>Viridiplantae</taxon>
        <taxon>Streptophyta</taxon>
        <taxon>Embryophyta</taxon>
        <taxon>Tracheophyta</taxon>
        <taxon>Spermatophyta</taxon>
        <taxon>Magnoliopsida</taxon>
        <taxon>eudicotyledons</taxon>
        <taxon>Gunneridae</taxon>
        <taxon>Pentapetalae</taxon>
        <taxon>rosids</taxon>
        <taxon>malvids</taxon>
        <taxon>Sapindales</taxon>
        <taxon>Meliaceae</taxon>
        <taxon>Melia</taxon>
    </lineage>
</organism>
<protein>
    <submittedName>
        <fullName evidence="1">Uncharacterized protein</fullName>
    </submittedName>
</protein>
<accession>A0ACC1YVA5</accession>
<proteinExistence type="predicted"/>
<name>A0ACC1YVA5_MELAZ</name>
<dbReference type="EMBL" id="CM051394">
    <property type="protein sequence ID" value="KAJ4727735.1"/>
    <property type="molecule type" value="Genomic_DNA"/>
</dbReference>
<keyword evidence="2" id="KW-1185">Reference proteome</keyword>
<evidence type="ECO:0000313" key="2">
    <source>
        <dbReference type="Proteomes" id="UP001164539"/>
    </source>
</evidence>
<dbReference type="Proteomes" id="UP001164539">
    <property type="component" value="Chromosome 1"/>
</dbReference>
<comment type="caution">
    <text evidence="1">The sequence shown here is derived from an EMBL/GenBank/DDBJ whole genome shotgun (WGS) entry which is preliminary data.</text>
</comment>